<gene>
    <name evidence="1" type="ordered locus">MS1731</name>
</gene>
<accession>Q65RS2</accession>
<proteinExistence type="predicted"/>
<evidence type="ECO:0000313" key="1">
    <source>
        <dbReference type="EMBL" id="AAU38338.1"/>
    </source>
</evidence>
<sequence length="35" mass="3917">MWVKTPNKTGYNDLNALSVQIMKTALLILLKGLNN</sequence>
<keyword evidence="2" id="KW-1185">Reference proteome</keyword>
<evidence type="ECO:0000313" key="2">
    <source>
        <dbReference type="Proteomes" id="UP000000607"/>
    </source>
</evidence>
<organism evidence="1 2">
    <name type="scientific">Mannheimia succiniciproducens (strain KCTC 0769BP / MBEL55E)</name>
    <dbReference type="NCBI Taxonomy" id="221988"/>
    <lineage>
        <taxon>Bacteria</taxon>
        <taxon>Pseudomonadati</taxon>
        <taxon>Pseudomonadota</taxon>
        <taxon>Gammaproteobacteria</taxon>
        <taxon>Pasteurellales</taxon>
        <taxon>Pasteurellaceae</taxon>
        <taxon>Basfia</taxon>
    </lineage>
</organism>
<protein>
    <submittedName>
        <fullName evidence="1">Uncharacterized protein</fullName>
    </submittedName>
</protein>
<dbReference type="EMBL" id="AE016827">
    <property type="protein sequence ID" value="AAU38338.1"/>
    <property type="molecule type" value="Genomic_DNA"/>
</dbReference>
<dbReference type="KEGG" id="msu:MS1731"/>
<reference evidence="1 2" key="1">
    <citation type="journal article" date="2004" name="Nat. Biotechnol.">
        <title>The genome sequence of the capnophilic rumen bacterium Mannheimia succiniciproducens.</title>
        <authorList>
            <person name="Hong S.H."/>
            <person name="Kim J.S."/>
            <person name="Lee S.Y."/>
            <person name="In Y.H."/>
            <person name="Choi S.S."/>
            <person name="Rih J.-K."/>
            <person name="Kim C.H."/>
            <person name="Jeong H."/>
            <person name="Hur C.G."/>
            <person name="Kim J.J."/>
        </authorList>
    </citation>
    <scope>NUCLEOTIDE SEQUENCE [LARGE SCALE GENOMIC DNA]</scope>
    <source>
        <strain evidence="2">KCTC 0769BP / MBEL55E</strain>
    </source>
</reference>
<name>Q65RS2_MANSM</name>
<dbReference type="Proteomes" id="UP000000607">
    <property type="component" value="Chromosome"/>
</dbReference>
<dbReference type="AlphaFoldDB" id="Q65RS2"/>
<dbReference type="HOGENOM" id="CLU_3365758_0_0_6"/>